<dbReference type="Proteomes" id="UP001519343">
    <property type="component" value="Unassembled WGS sequence"/>
</dbReference>
<evidence type="ECO:0000256" key="2">
    <source>
        <dbReference type="ARBA" id="ARBA00022827"/>
    </source>
</evidence>
<dbReference type="InterPro" id="IPR036318">
    <property type="entry name" value="FAD-bd_PCMH-like_sf"/>
</dbReference>
<dbReference type="Gene3D" id="3.30.465.10">
    <property type="match status" value="1"/>
</dbReference>
<feature type="domain" description="FAD-binding PCMH-type" evidence="4">
    <location>
        <begin position="1"/>
        <end position="177"/>
    </location>
</feature>
<dbReference type="Gene3D" id="3.30.43.10">
    <property type="entry name" value="Uridine Diphospho-n-acetylenolpyruvylglucosamine Reductase, domain 2"/>
    <property type="match status" value="1"/>
</dbReference>
<evidence type="ECO:0000256" key="1">
    <source>
        <dbReference type="ARBA" id="ARBA00022630"/>
    </source>
</evidence>
<gene>
    <name evidence="5" type="ORF">J2Z37_002127</name>
</gene>
<keyword evidence="2" id="KW-0274">FAD</keyword>
<dbReference type="EMBL" id="JAGGKT010000005">
    <property type="protein sequence ID" value="MBP1932126.1"/>
    <property type="molecule type" value="Genomic_DNA"/>
</dbReference>
<dbReference type="RefSeq" id="WP_209810190.1">
    <property type="nucleotide sequence ID" value="NZ_JAGGKT010000005.1"/>
</dbReference>
<dbReference type="SUPFAM" id="SSF56176">
    <property type="entry name" value="FAD-binding/transporter-associated domain-like"/>
    <property type="match status" value="1"/>
</dbReference>
<dbReference type="PANTHER" id="PTHR42659:SF2">
    <property type="entry name" value="XANTHINE DEHYDROGENASE SUBUNIT C-RELATED"/>
    <property type="match status" value="1"/>
</dbReference>
<keyword evidence="3" id="KW-0560">Oxidoreductase</keyword>
<dbReference type="SMART" id="SM01092">
    <property type="entry name" value="CO_deh_flav_C"/>
    <property type="match status" value="1"/>
</dbReference>
<sequence length="282" mass="31525">MIPFDFEYYKPATVAEACETYRTLQEQKKSVVYYSGGTEFITLARVNQISADAVIDLKGIPEVQVLEMQGDQFIVGSAVTLNQIAESRLFPLLAQTVRGVADHNSRNKITIGGNLGSRLSYREGVLPLLLADCKVRVAGGMKGEGERVVSLSDVFDKQLNLEQGEFLLQILVDKEYLDLPYVHLKKTKQSKVDYPLVSVAALVKDKEIRMAFSGICEYPFRLGEIEEVVNNTTFARKEQLKQVVGKLPAAILDDLHGSAGYREFVFRNVVQETIDALEWAQK</sequence>
<comment type="caution">
    <text evidence="5">The sequence shown here is derived from an EMBL/GenBank/DDBJ whole genome shotgun (WGS) entry which is preliminary data.</text>
</comment>
<name>A0ABS4GPE3_9BACL</name>
<dbReference type="InterPro" id="IPR016167">
    <property type="entry name" value="FAD-bd_PCMH_sub1"/>
</dbReference>
<dbReference type="PANTHER" id="PTHR42659">
    <property type="entry name" value="XANTHINE DEHYDROGENASE SUBUNIT C-RELATED"/>
    <property type="match status" value="1"/>
</dbReference>
<dbReference type="Pfam" id="PF00941">
    <property type="entry name" value="FAD_binding_5"/>
    <property type="match status" value="1"/>
</dbReference>
<evidence type="ECO:0000259" key="4">
    <source>
        <dbReference type="PROSITE" id="PS51387"/>
    </source>
</evidence>
<evidence type="ECO:0000313" key="5">
    <source>
        <dbReference type="EMBL" id="MBP1932126.1"/>
    </source>
</evidence>
<dbReference type="InterPro" id="IPR036683">
    <property type="entry name" value="CO_DH_flav_C_dom_sf"/>
</dbReference>
<dbReference type="InterPro" id="IPR016169">
    <property type="entry name" value="FAD-bd_PCMH_sub2"/>
</dbReference>
<evidence type="ECO:0000256" key="3">
    <source>
        <dbReference type="ARBA" id="ARBA00023002"/>
    </source>
</evidence>
<protein>
    <submittedName>
        <fullName evidence="5">CO/xanthine dehydrogenase FAD-binding subunit</fullName>
    </submittedName>
</protein>
<dbReference type="Gene3D" id="3.30.390.50">
    <property type="entry name" value="CO dehydrogenase flavoprotein, C-terminal domain"/>
    <property type="match status" value="1"/>
</dbReference>
<dbReference type="InterPro" id="IPR005107">
    <property type="entry name" value="CO_DH_flav_C"/>
</dbReference>
<keyword evidence="1" id="KW-0285">Flavoprotein</keyword>
<keyword evidence="6" id="KW-1185">Reference proteome</keyword>
<reference evidence="5 6" key="1">
    <citation type="submission" date="2021-03" db="EMBL/GenBank/DDBJ databases">
        <title>Genomic Encyclopedia of Type Strains, Phase IV (KMG-IV): sequencing the most valuable type-strain genomes for metagenomic binning, comparative biology and taxonomic classification.</title>
        <authorList>
            <person name="Goeker M."/>
        </authorList>
    </citation>
    <scope>NUCLEOTIDE SEQUENCE [LARGE SCALE GENOMIC DNA]</scope>
    <source>
        <strain evidence="5 6">DSM 24738</strain>
    </source>
</reference>
<dbReference type="PROSITE" id="PS51387">
    <property type="entry name" value="FAD_PCMH"/>
    <property type="match status" value="1"/>
</dbReference>
<organism evidence="5 6">
    <name type="scientific">Ammoniphilus resinae</name>
    <dbReference type="NCBI Taxonomy" id="861532"/>
    <lineage>
        <taxon>Bacteria</taxon>
        <taxon>Bacillati</taxon>
        <taxon>Bacillota</taxon>
        <taxon>Bacilli</taxon>
        <taxon>Bacillales</taxon>
        <taxon>Paenibacillaceae</taxon>
        <taxon>Aneurinibacillus group</taxon>
        <taxon>Ammoniphilus</taxon>
    </lineage>
</organism>
<dbReference type="SUPFAM" id="SSF55447">
    <property type="entry name" value="CO dehydrogenase flavoprotein C-terminal domain-like"/>
    <property type="match status" value="1"/>
</dbReference>
<accession>A0ABS4GPE3</accession>
<proteinExistence type="predicted"/>
<dbReference type="InterPro" id="IPR002346">
    <property type="entry name" value="Mopterin_DH_FAD-bd"/>
</dbReference>
<evidence type="ECO:0000313" key="6">
    <source>
        <dbReference type="Proteomes" id="UP001519343"/>
    </source>
</evidence>
<dbReference type="InterPro" id="IPR051312">
    <property type="entry name" value="Diverse_Substr_Oxidored"/>
</dbReference>
<dbReference type="InterPro" id="IPR016166">
    <property type="entry name" value="FAD-bd_PCMH"/>
</dbReference>